<feature type="transmembrane region" description="Helical" evidence="6">
    <location>
        <begin position="139"/>
        <end position="157"/>
    </location>
</feature>
<dbReference type="InterPro" id="IPR001750">
    <property type="entry name" value="ND/Mrp_TM"/>
</dbReference>
<dbReference type="PRINTS" id="PR01434">
    <property type="entry name" value="NADHDHGNASE5"/>
</dbReference>
<dbReference type="GO" id="GO:0042773">
    <property type="term" value="P:ATP synthesis coupled electron transport"/>
    <property type="evidence" value="ECO:0007669"/>
    <property type="project" value="InterPro"/>
</dbReference>
<dbReference type="GO" id="GO:0003954">
    <property type="term" value="F:NADH dehydrogenase activity"/>
    <property type="evidence" value="ECO:0007669"/>
    <property type="project" value="TreeGrafter"/>
</dbReference>
<dbReference type="GO" id="GO:0015990">
    <property type="term" value="P:electron transport coupled proton transport"/>
    <property type="evidence" value="ECO:0007669"/>
    <property type="project" value="TreeGrafter"/>
</dbReference>
<feature type="transmembrane region" description="Helical" evidence="6">
    <location>
        <begin position="346"/>
        <end position="366"/>
    </location>
</feature>
<feature type="transmembrane region" description="Helical" evidence="6">
    <location>
        <begin position="606"/>
        <end position="624"/>
    </location>
</feature>
<feature type="transmembrane region" description="Helical" evidence="6">
    <location>
        <begin position="116"/>
        <end position="133"/>
    </location>
</feature>
<evidence type="ECO:0000256" key="4">
    <source>
        <dbReference type="ARBA" id="ARBA00023136"/>
    </source>
</evidence>
<name>A0A542ZMT8_9MICO</name>
<feature type="transmembrane region" description="Helical" evidence="6">
    <location>
        <begin position="281"/>
        <end position="300"/>
    </location>
</feature>
<comment type="caution">
    <text evidence="9">The sequence shown here is derived from an EMBL/GenBank/DDBJ whole genome shotgun (WGS) entry which is preliminary data.</text>
</comment>
<proteinExistence type="predicted"/>
<evidence type="ECO:0000256" key="2">
    <source>
        <dbReference type="ARBA" id="ARBA00022692"/>
    </source>
</evidence>
<feature type="transmembrane region" description="Helical" evidence="6">
    <location>
        <begin position="501"/>
        <end position="520"/>
    </location>
</feature>
<dbReference type="Pfam" id="PF00662">
    <property type="entry name" value="Proton_antipo_N"/>
    <property type="match status" value="1"/>
</dbReference>
<dbReference type="PANTHER" id="PTHR42829:SF2">
    <property type="entry name" value="NADH-UBIQUINONE OXIDOREDUCTASE CHAIN 5"/>
    <property type="match status" value="1"/>
</dbReference>
<keyword evidence="3 6" id="KW-1133">Transmembrane helix</keyword>
<dbReference type="GO" id="GO:0008137">
    <property type="term" value="F:NADH dehydrogenase (ubiquinone) activity"/>
    <property type="evidence" value="ECO:0007669"/>
    <property type="project" value="InterPro"/>
</dbReference>
<feature type="transmembrane region" description="Helical" evidence="6">
    <location>
        <begin position="252"/>
        <end position="275"/>
    </location>
</feature>
<sequence>MTGLATTTARLVVLLPALAALAGLLLARRSRAASGFVAIGAALAGVALAVLELVAVHSGGVTASIGTIGALPLGELAVPLHLLADPLSAVVALAVTVVGAAVQGFARWYLAEDDRYPVFAASVSLFLAGMLLAVQSADLILTLVGWEVMGWCSYLLIGHDSRRASARRAAFKAFLVTRTADLAVVLGLVILAAGPRTTAIPRVIAHWQGDHGVLLTAALICLLSGIAGKSAQFPFQDWLPDAMEGPTPASALIHAATMVAAGTYVVARLFPLFLASDTARLVLAVVTAVTMVGSAVLAFGQSDLKRLLAWSTVSQVAIMLSGLAVAPASPWPGVTHLLAHAMFKALLFLAIGWLSVLTGGTTAVAMTGGLRAHPMLRALVGVGLLALAGVPPLAGFVSKELVIGAAEEGTRHGPVLGAWLVLVALLVTVLLTAAYCTRAWLVLTHERADLAQPPVPEAGAAGHGHAPIDTPARLSVQSLGVLTVLGGILVLTPLVGDVGSIGWFTAVLSLLLVAGAFLGVRRGAAATTSGDAAERLGPGRTAALDSGLGVDTLYVRALALPVTWLAHVVVRADRDVIDAYVRGTAVATRWAGVGAERAHTRKPSAYLVWVLLGMLAVAVAGVSLW</sequence>
<gene>
    <name evidence="9" type="ORF">FB474_3094</name>
</gene>
<feature type="transmembrane region" description="Helical" evidence="6">
    <location>
        <begin position="417"/>
        <end position="437"/>
    </location>
</feature>
<dbReference type="EMBL" id="VFOQ01000001">
    <property type="protein sequence ID" value="TQL61678.1"/>
    <property type="molecule type" value="Genomic_DNA"/>
</dbReference>
<dbReference type="InterPro" id="IPR001516">
    <property type="entry name" value="Proton_antipo_N"/>
</dbReference>
<dbReference type="RefSeq" id="WP_141789426.1">
    <property type="nucleotide sequence ID" value="NZ_BAAAKX010000018.1"/>
</dbReference>
<dbReference type="OrthoDB" id="9811798at2"/>
<evidence type="ECO:0000259" key="8">
    <source>
        <dbReference type="Pfam" id="PF00662"/>
    </source>
</evidence>
<evidence type="ECO:0000256" key="6">
    <source>
        <dbReference type="SAM" id="Phobius"/>
    </source>
</evidence>
<dbReference type="GO" id="GO:0012505">
    <property type="term" value="C:endomembrane system"/>
    <property type="evidence" value="ECO:0007669"/>
    <property type="project" value="UniProtKB-SubCell"/>
</dbReference>
<dbReference type="GO" id="GO:0016020">
    <property type="term" value="C:membrane"/>
    <property type="evidence" value="ECO:0007669"/>
    <property type="project" value="UniProtKB-SubCell"/>
</dbReference>
<evidence type="ECO:0000256" key="1">
    <source>
        <dbReference type="ARBA" id="ARBA00004127"/>
    </source>
</evidence>
<feature type="domain" description="NADH:quinone oxidoreductase/Mrp antiporter transmembrane" evidence="7">
    <location>
        <begin position="136"/>
        <end position="406"/>
    </location>
</feature>
<feature type="transmembrane region" description="Helical" evidence="6">
    <location>
        <begin position="35"/>
        <end position="56"/>
    </location>
</feature>
<evidence type="ECO:0000259" key="7">
    <source>
        <dbReference type="Pfam" id="PF00361"/>
    </source>
</evidence>
<dbReference type="AlphaFoldDB" id="A0A542ZMT8"/>
<evidence type="ECO:0000313" key="9">
    <source>
        <dbReference type="EMBL" id="TQL61678.1"/>
    </source>
</evidence>
<feature type="transmembrane region" description="Helical" evidence="6">
    <location>
        <begin position="89"/>
        <end position="109"/>
    </location>
</feature>
<dbReference type="InterPro" id="IPR003945">
    <property type="entry name" value="NU5C-like"/>
</dbReference>
<keyword evidence="2 5" id="KW-0812">Transmembrane</keyword>
<dbReference type="Pfam" id="PF00361">
    <property type="entry name" value="Proton_antipo_M"/>
    <property type="match status" value="1"/>
</dbReference>
<dbReference type="Gene3D" id="1.20.5.2700">
    <property type="match status" value="1"/>
</dbReference>
<feature type="transmembrane region" description="Helical" evidence="6">
    <location>
        <begin position="213"/>
        <end position="231"/>
    </location>
</feature>
<reference evidence="9 10" key="1">
    <citation type="submission" date="2019-06" db="EMBL/GenBank/DDBJ databases">
        <title>Sequencing the genomes of 1000 actinobacteria strains.</title>
        <authorList>
            <person name="Klenk H.-P."/>
        </authorList>
    </citation>
    <scope>NUCLEOTIDE SEQUENCE [LARGE SCALE GENOMIC DNA]</scope>
    <source>
        <strain evidence="9 10">DSM 18082</strain>
    </source>
</reference>
<feature type="transmembrane region" description="Helical" evidence="6">
    <location>
        <begin position="474"/>
        <end position="495"/>
    </location>
</feature>
<feature type="domain" description="NADH-Ubiquinone oxidoreductase (complex I) chain 5 N-terminal" evidence="8">
    <location>
        <begin position="72"/>
        <end position="119"/>
    </location>
</feature>
<feature type="transmembrane region" description="Helical" evidence="6">
    <location>
        <begin position="378"/>
        <end position="397"/>
    </location>
</feature>
<evidence type="ECO:0000256" key="5">
    <source>
        <dbReference type="RuleBase" id="RU000320"/>
    </source>
</evidence>
<dbReference type="Proteomes" id="UP000319514">
    <property type="component" value="Unassembled WGS sequence"/>
</dbReference>
<organism evidence="9 10">
    <name type="scientific">Oryzihumus leptocrescens</name>
    <dbReference type="NCBI Taxonomy" id="297536"/>
    <lineage>
        <taxon>Bacteria</taxon>
        <taxon>Bacillati</taxon>
        <taxon>Actinomycetota</taxon>
        <taxon>Actinomycetes</taxon>
        <taxon>Micrococcales</taxon>
        <taxon>Intrasporangiaceae</taxon>
        <taxon>Oryzihumus</taxon>
    </lineage>
</organism>
<keyword evidence="4 6" id="KW-0472">Membrane</keyword>
<feature type="transmembrane region" description="Helical" evidence="6">
    <location>
        <begin position="307"/>
        <end position="326"/>
    </location>
</feature>
<evidence type="ECO:0000256" key="3">
    <source>
        <dbReference type="ARBA" id="ARBA00022989"/>
    </source>
</evidence>
<comment type="subcellular location">
    <subcellularLocation>
        <location evidence="1">Endomembrane system</location>
        <topology evidence="1">Multi-pass membrane protein</topology>
    </subcellularLocation>
    <subcellularLocation>
        <location evidence="5">Membrane</location>
        <topology evidence="5">Multi-pass membrane protein</topology>
    </subcellularLocation>
</comment>
<evidence type="ECO:0000313" key="10">
    <source>
        <dbReference type="Proteomes" id="UP000319514"/>
    </source>
</evidence>
<dbReference type="PANTHER" id="PTHR42829">
    <property type="entry name" value="NADH-UBIQUINONE OXIDOREDUCTASE CHAIN 5"/>
    <property type="match status" value="1"/>
</dbReference>
<keyword evidence="10" id="KW-1185">Reference proteome</keyword>
<feature type="transmembrane region" description="Helical" evidence="6">
    <location>
        <begin position="169"/>
        <end position="193"/>
    </location>
</feature>
<protein>
    <submittedName>
        <fullName evidence="9">NADH-quinone oxidoreductase subunit L</fullName>
    </submittedName>
</protein>
<accession>A0A542ZMT8</accession>